<dbReference type="EMBL" id="UHIC01000001">
    <property type="protein sequence ID" value="SUO95337.1"/>
    <property type="molecule type" value="Genomic_DNA"/>
</dbReference>
<feature type="signal peptide" evidence="1">
    <location>
        <begin position="1"/>
        <end position="18"/>
    </location>
</feature>
<dbReference type="Pfam" id="PF00581">
    <property type="entry name" value="Rhodanese"/>
    <property type="match status" value="1"/>
</dbReference>
<dbReference type="SMART" id="SM00450">
    <property type="entry name" value="RHOD"/>
    <property type="match status" value="1"/>
</dbReference>
<dbReference type="EC" id="2.8.1.1" evidence="3"/>
<dbReference type="PANTHER" id="PTHR45431">
    <property type="entry name" value="RHODANESE-LIKE DOMAIN-CONTAINING PROTEIN 15, CHLOROPLASTIC"/>
    <property type="match status" value="1"/>
</dbReference>
<dbReference type="OrthoDB" id="9789585at2"/>
<reference evidence="3 4" key="1">
    <citation type="submission" date="2018-06" db="EMBL/GenBank/DDBJ databases">
        <authorList>
            <consortium name="Pathogen Informatics"/>
            <person name="Doyle S."/>
        </authorList>
    </citation>
    <scope>NUCLEOTIDE SEQUENCE [LARGE SCALE GENOMIC DNA]</scope>
    <source>
        <strain evidence="3 4">NCTC13337</strain>
    </source>
</reference>
<dbReference type="Proteomes" id="UP000254601">
    <property type="component" value="Unassembled WGS sequence"/>
</dbReference>
<organism evidence="3 4">
    <name type="scientific">Suttonella ornithocola</name>
    <dbReference type="NCBI Taxonomy" id="279832"/>
    <lineage>
        <taxon>Bacteria</taxon>
        <taxon>Pseudomonadati</taxon>
        <taxon>Pseudomonadota</taxon>
        <taxon>Gammaproteobacteria</taxon>
        <taxon>Cardiobacteriales</taxon>
        <taxon>Cardiobacteriaceae</taxon>
        <taxon>Suttonella</taxon>
    </lineage>
</organism>
<dbReference type="GO" id="GO:0004792">
    <property type="term" value="F:thiosulfate-cyanide sulfurtransferase activity"/>
    <property type="evidence" value="ECO:0007669"/>
    <property type="project" value="UniProtKB-EC"/>
</dbReference>
<proteinExistence type="predicted"/>
<keyword evidence="4" id="KW-1185">Reference proteome</keyword>
<evidence type="ECO:0000313" key="3">
    <source>
        <dbReference type="EMBL" id="SUO95337.1"/>
    </source>
</evidence>
<feature type="domain" description="Rhodanese" evidence="2">
    <location>
        <begin position="16"/>
        <end position="105"/>
    </location>
</feature>
<dbReference type="PANTHER" id="PTHR45431:SF3">
    <property type="entry name" value="RHODANESE-LIKE DOMAIN-CONTAINING PROTEIN 15, CHLOROPLASTIC"/>
    <property type="match status" value="1"/>
</dbReference>
<dbReference type="InterPro" id="IPR001763">
    <property type="entry name" value="Rhodanese-like_dom"/>
</dbReference>
<evidence type="ECO:0000313" key="4">
    <source>
        <dbReference type="Proteomes" id="UP000254601"/>
    </source>
</evidence>
<keyword evidence="3" id="KW-0808">Transferase</keyword>
<dbReference type="InterPro" id="IPR052367">
    <property type="entry name" value="Thiosulfate_ST/Rhodanese-like"/>
</dbReference>
<accession>A0A380MVB5</accession>
<gene>
    <name evidence="3" type="primary">pspE</name>
    <name evidence="3" type="ORF">NCTC13337_01236</name>
</gene>
<dbReference type="AlphaFoldDB" id="A0A380MVB5"/>
<evidence type="ECO:0000256" key="1">
    <source>
        <dbReference type="SAM" id="SignalP"/>
    </source>
</evidence>
<dbReference type="SUPFAM" id="SSF52821">
    <property type="entry name" value="Rhodanese/Cell cycle control phosphatase"/>
    <property type="match status" value="1"/>
</dbReference>
<keyword evidence="1" id="KW-0732">Signal</keyword>
<sequence>MRKLLLAAIASAILPLWAETVWVDVRTPQEYSEGHIAGAANMPHHEIVELVKKAGYAKDDRILLYCRSGNRSAKAKAALVEAGYTNVQDLGGFADLEKTGAVKTE</sequence>
<evidence type="ECO:0000259" key="2">
    <source>
        <dbReference type="PROSITE" id="PS50206"/>
    </source>
</evidence>
<protein>
    <submittedName>
        <fullName evidence="3">Thiosulfate sulfurtransferase PspE</fullName>
        <ecNumber evidence="3">2.8.1.1</ecNumber>
    </submittedName>
</protein>
<name>A0A380MVB5_9GAMM</name>
<feature type="chain" id="PRO_5016814355" evidence="1">
    <location>
        <begin position="19"/>
        <end position="105"/>
    </location>
</feature>
<dbReference type="InterPro" id="IPR036873">
    <property type="entry name" value="Rhodanese-like_dom_sf"/>
</dbReference>
<dbReference type="PROSITE" id="PS50206">
    <property type="entry name" value="RHODANESE_3"/>
    <property type="match status" value="1"/>
</dbReference>
<dbReference type="Gene3D" id="3.40.250.10">
    <property type="entry name" value="Rhodanese-like domain"/>
    <property type="match status" value="1"/>
</dbReference>
<dbReference type="RefSeq" id="WP_072575427.1">
    <property type="nucleotide sequence ID" value="NZ_LWHB01000004.1"/>
</dbReference>
<dbReference type="CDD" id="cd00158">
    <property type="entry name" value="RHOD"/>
    <property type="match status" value="1"/>
</dbReference>